<dbReference type="InterPro" id="IPR020449">
    <property type="entry name" value="Tscrpt_reg_AraC-type_HTH"/>
</dbReference>
<dbReference type="InterPro" id="IPR018062">
    <property type="entry name" value="HTH_AraC-typ_CS"/>
</dbReference>
<keyword evidence="2" id="KW-0238">DNA-binding</keyword>
<evidence type="ECO:0000256" key="2">
    <source>
        <dbReference type="ARBA" id="ARBA00023125"/>
    </source>
</evidence>
<dbReference type="SUPFAM" id="SSF46689">
    <property type="entry name" value="Homeodomain-like"/>
    <property type="match status" value="1"/>
</dbReference>
<organism evidence="5 6">
    <name type="scientific">[Eubacterium] siraeum DSM 15702</name>
    <dbReference type="NCBI Taxonomy" id="428128"/>
    <lineage>
        <taxon>Bacteria</taxon>
        <taxon>Bacillati</taxon>
        <taxon>Bacillota</taxon>
        <taxon>Clostridia</taxon>
        <taxon>Eubacteriales</taxon>
        <taxon>Oscillospiraceae</taxon>
        <taxon>Oscillospiraceae incertae sedis</taxon>
    </lineage>
</organism>
<dbReference type="EMBL" id="ABCA03000041">
    <property type="protein sequence ID" value="EDS01139.1"/>
    <property type="molecule type" value="Genomic_DNA"/>
</dbReference>
<dbReference type="PROSITE" id="PS00041">
    <property type="entry name" value="HTH_ARAC_FAMILY_1"/>
    <property type="match status" value="1"/>
</dbReference>
<dbReference type="GO" id="GO:0003700">
    <property type="term" value="F:DNA-binding transcription factor activity"/>
    <property type="evidence" value="ECO:0007669"/>
    <property type="project" value="InterPro"/>
</dbReference>
<dbReference type="InterPro" id="IPR009057">
    <property type="entry name" value="Homeodomain-like_sf"/>
</dbReference>
<keyword evidence="1" id="KW-0805">Transcription regulation</keyword>
<dbReference type="PRINTS" id="PR00032">
    <property type="entry name" value="HTHARAC"/>
</dbReference>
<accession>B0MM97</accession>
<dbReference type="Gene3D" id="1.10.10.60">
    <property type="entry name" value="Homeodomain-like"/>
    <property type="match status" value="2"/>
</dbReference>
<evidence type="ECO:0000256" key="3">
    <source>
        <dbReference type="ARBA" id="ARBA00023163"/>
    </source>
</evidence>
<dbReference type="PANTHER" id="PTHR43280">
    <property type="entry name" value="ARAC-FAMILY TRANSCRIPTIONAL REGULATOR"/>
    <property type="match status" value="1"/>
</dbReference>
<reference evidence="5" key="2">
    <citation type="submission" date="2014-06" db="EMBL/GenBank/DDBJ databases">
        <title>Draft genome sequence of Eubacterium siraeum (DSM 15702).</title>
        <authorList>
            <person name="Sudarsanam P."/>
            <person name="Ley R."/>
            <person name="Guruge J."/>
            <person name="Turnbaugh P.J."/>
            <person name="Mahowald M."/>
            <person name="Liep D."/>
            <person name="Gordon J."/>
        </authorList>
    </citation>
    <scope>NUCLEOTIDE SEQUENCE</scope>
    <source>
        <strain evidence="5">DSM 15702</strain>
    </source>
</reference>
<dbReference type="PANTHER" id="PTHR43280:SF2">
    <property type="entry name" value="HTH-TYPE TRANSCRIPTIONAL REGULATOR EXSA"/>
    <property type="match status" value="1"/>
</dbReference>
<dbReference type="InterPro" id="IPR037923">
    <property type="entry name" value="HTH-like"/>
</dbReference>
<proteinExistence type="predicted"/>
<dbReference type="SMART" id="SM00342">
    <property type="entry name" value="HTH_ARAC"/>
    <property type="match status" value="1"/>
</dbReference>
<evidence type="ECO:0000259" key="4">
    <source>
        <dbReference type="PROSITE" id="PS01124"/>
    </source>
</evidence>
<dbReference type="Pfam" id="PF12833">
    <property type="entry name" value="HTH_18"/>
    <property type="match status" value="1"/>
</dbReference>
<dbReference type="Proteomes" id="UP000005326">
    <property type="component" value="Unassembled WGS sequence"/>
</dbReference>
<dbReference type="SUPFAM" id="SSF51215">
    <property type="entry name" value="Regulatory protein AraC"/>
    <property type="match status" value="1"/>
</dbReference>
<evidence type="ECO:0000313" key="6">
    <source>
        <dbReference type="Proteomes" id="UP000005326"/>
    </source>
</evidence>
<protein>
    <submittedName>
        <fullName evidence="5">Transcriptional regulator, AraC family</fullName>
    </submittedName>
</protein>
<evidence type="ECO:0000256" key="1">
    <source>
        <dbReference type="ARBA" id="ARBA00023015"/>
    </source>
</evidence>
<keyword evidence="6" id="KW-1185">Reference proteome</keyword>
<gene>
    <name evidence="5" type="ORF">EUBSIR_00956</name>
</gene>
<keyword evidence="3" id="KW-0804">Transcription</keyword>
<feature type="domain" description="HTH araC/xylS-type" evidence="4">
    <location>
        <begin position="180"/>
        <end position="278"/>
    </location>
</feature>
<name>B0MM97_9FIRM</name>
<reference evidence="5" key="1">
    <citation type="submission" date="2007-10" db="EMBL/GenBank/DDBJ databases">
        <authorList>
            <person name="Fulton L."/>
            <person name="Clifton S."/>
            <person name="Fulton B."/>
            <person name="Xu J."/>
            <person name="Minx P."/>
            <person name="Pepin K.H."/>
            <person name="Johnson M."/>
            <person name="Thiruvilangam P."/>
            <person name="Bhonagiri V."/>
            <person name="Nash W.E."/>
            <person name="Mardis E.R."/>
            <person name="Wilson R.K."/>
        </authorList>
    </citation>
    <scope>NUCLEOTIDE SEQUENCE [LARGE SCALE GENOMIC DNA]</scope>
    <source>
        <strain evidence="5">DSM 15702</strain>
    </source>
</reference>
<dbReference type="AlphaFoldDB" id="B0MM97"/>
<evidence type="ECO:0000313" key="5">
    <source>
        <dbReference type="EMBL" id="EDS01139.1"/>
    </source>
</evidence>
<dbReference type="Pfam" id="PF02311">
    <property type="entry name" value="AraC_binding"/>
    <property type="match status" value="1"/>
</dbReference>
<dbReference type="PROSITE" id="PS01124">
    <property type="entry name" value="HTH_ARAC_FAMILY_2"/>
    <property type="match status" value="1"/>
</dbReference>
<dbReference type="InterPro" id="IPR018060">
    <property type="entry name" value="HTH_AraC"/>
</dbReference>
<sequence length="283" mass="32325">MFMNEIIIANNSLPQLCGCGLFAASESFIHTDRVPDFCVLIYVIDGCIYVTEGDTDYEVNAGELLILKNGVHHFGKKKIQKGTKWIFVHFRISADCNASPFYPDASPLGAYDATAESILTLPKFLDSVSARFEKELKTFIEYAQSDDAYKKWFINQRLFLLLSSLAVNTQGFSNNLTLSDRICRYLSDNIGVPFSSENIEKRFYLSYKYMSHLFKKEKGVTMQQYHNSVRMDEACRLLCSTLMSIGEIADKLGFSDVLYFSRCFRNYTGKSPSAYRKDSARYF</sequence>
<dbReference type="GO" id="GO:0043565">
    <property type="term" value="F:sequence-specific DNA binding"/>
    <property type="evidence" value="ECO:0007669"/>
    <property type="project" value="InterPro"/>
</dbReference>
<comment type="caution">
    <text evidence="5">The sequence shown here is derived from an EMBL/GenBank/DDBJ whole genome shotgun (WGS) entry which is preliminary data.</text>
</comment>
<dbReference type="InterPro" id="IPR003313">
    <property type="entry name" value="AraC-bd"/>
</dbReference>